<dbReference type="PANTHER" id="PTHR46499">
    <property type="entry name" value="QUEUINE TRNA-RIBOSYLTRANSFERASE"/>
    <property type="match status" value="1"/>
</dbReference>
<evidence type="ECO:0000313" key="5">
    <source>
        <dbReference type="EMBL" id="CAD8265038.1"/>
    </source>
</evidence>
<organism evidence="5">
    <name type="scientific">Pinguiococcus pyrenoidosus</name>
    <dbReference type="NCBI Taxonomy" id="172671"/>
    <lineage>
        <taxon>Eukaryota</taxon>
        <taxon>Sar</taxon>
        <taxon>Stramenopiles</taxon>
        <taxon>Ochrophyta</taxon>
        <taxon>Pinguiophyceae</taxon>
        <taxon>Pinguiochrysidales</taxon>
        <taxon>Pinguiochrysidaceae</taxon>
        <taxon>Pinguiococcus</taxon>
    </lineage>
</organism>
<dbReference type="InterPro" id="IPR004803">
    <property type="entry name" value="TGT"/>
</dbReference>
<keyword evidence="3" id="KW-0819">tRNA processing</keyword>
<reference evidence="5" key="1">
    <citation type="submission" date="2021-01" db="EMBL/GenBank/DDBJ databases">
        <authorList>
            <person name="Corre E."/>
            <person name="Pelletier E."/>
            <person name="Niang G."/>
            <person name="Scheremetjew M."/>
            <person name="Finn R."/>
            <person name="Kale V."/>
            <person name="Holt S."/>
            <person name="Cochrane G."/>
            <person name="Meng A."/>
            <person name="Brown T."/>
            <person name="Cohen L."/>
        </authorList>
    </citation>
    <scope>NUCLEOTIDE SEQUENCE</scope>
    <source>
        <strain evidence="5">CCMP2078</strain>
    </source>
</reference>
<protein>
    <recommendedName>
        <fullName evidence="4">tRNA-guanine(15) transglycosylase-like domain-containing protein</fullName>
    </recommendedName>
</protein>
<proteinExistence type="predicted"/>
<dbReference type="Gene3D" id="3.20.20.105">
    <property type="entry name" value="Queuine tRNA-ribosyltransferase-like"/>
    <property type="match status" value="1"/>
</dbReference>
<evidence type="ECO:0000256" key="2">
    <source>
        <dbReference type="ARBA" id="ARBA00022679"/>
    </source>
</evidence>
<dbReference type="NCBIfam" id="TIGR00430">
    <property type="entry name" value="Q_tRNA_tgt"/>
    <property type="match status" value="1"/>
</dbReference>
<evidence type="ECO:0000256" key="1">
    <source>
        <dbReference type="ARBA" id="ARBA00022676"/>
    </source>
</evidence>
<dbReference type="GO" id="GO:0008479">
    <property type="term" value="F:tRNA-guanosine(34) queuine transglycosylase activity"/>
    <property type="evidence" value="ECO:0007669"/>
    <property type="project" value="InterPro"/>
</dbReference>
<dbReference type="EMBL" id="HBEA01019119">
    <property type="protein sequence ID" value="CAD8265038.1"/>
    <property type="molecule type" value="Transcribed_RNA"/>
</dbReference>
<dbReference type="NCBIfam" id="TIGR00449">
    <property type="entry name" value="tgt_general"/>
    <property type="match status" value="1"/>
</dbReference>
<dbReference type="AlphaFoldDB" id="A0A7R9UGF4"/>
<dbReference type="GO" id="GO:0002099">
    <property type="term" value="P:tRNA wobble guanine modification"/>
    <property type="evidence" value="ECO:0007669"/>
    <property type="project" value="TreeGrafter"/>
</dbReference>
<keyword evidence="2" id="KW-0808">Transferase</keyword>
<dbReference type="InterPro" id="IPR050076">
    <property type="entry name" value="ArchSynthase1/Queuine_TRR"/>
</dbReference>
<dbReference type="GO" id="GO:0005737">
    <property type="term" value="C:cytoplasm"/>
    <property type="evidence" value="ECO:0007669"/>
    <property type="project" value="TreeGrafter"/>
</dbReference>
<dbReference type="InterPro" id="IPR002616">
    <property type="entry name" value="tRNA_ribo_trans-like"/>
</dbReference>
<dbReference type="PANTHER" id="PTHR46499:SF1">
    <property type="entry name" value="QUEUINE TRNA-RIBOSYLTRANSFERASE"/>
    <property type="match status" value="1"/>
</dbReference>
<keyword evidence="1" id="KW-0328">Glycosyltransferase</keyword>
<name>A0A7R9UGF4_9STRA</name>
<gene>
    <name evidence="5" type="ORF">PPYR1160_LOCUS14541</name>
</gene>
<dbReference type="Pfam" id="PF01702">
    <property type="entry name" value="TGT"/>
    <property type="match status" value="1"/>
</dbReference>
<accession>A0A7R9UGF4</accession>
<sequence length="361" mass="40535">MLRQEKTQIILSNTYHLLLQPGPQIVEKLGGVQKMSGWRGPMLTDSGGYQIFSMGFGSVSQEVKGSRGSMGWSPSLESINELGAKFKNYRDGTWCCLTPESSIAAQRCIGADLVVVLDECTPFHVTKDYTEQSMHRSHRWALRSLEEFIRGDDGSQALYGIIQGGVYKDLRRQAASFVNDWPFFGHAIGGSLGDSKTTMYDIVSETASLLRRDRPIHLLGIGSVKDIFAGVRMGIDTFDCVHPTRIARHGGALVKAHHWEEEGALSHDSLPREHTNLMRARYRDDDRPIDSSCECYTCQNFSRGYIRHLLKADESLAGTLLTVHNIHYMNKLMAAVREAIRKGTLDEEEKLWLHPRTSSTF</sequence>
<feature type="domain" description="tRNA-guanine(15) transglycosylase-like" evidence="4">
    <location>
        <begin position="4"/>
        <end position="352"/>
    </location>
</feature>
<dbReference type="SUPFAM" id="SSF51713">
    <property type="entry name" value="tRNA-guanine transglycosylase"/>
    <property type="match status" value="1"/>
</dbReference>
<evidence type="ECO:0000256" key="3">
    <source>
        <dbReference type="ARBA" id="ARBA00022694"/>
    </source>
</evidence>
<dbReference type="InterPro" id="IPR036511">
    <property type="entry name" value="TGT-like_sf"/>
</dbReference>
<evidence type="ECO:0000259" key="4">
    <source>
        <dbReference type="Pfam" id="PF01702"/>
    </source>
</evidence>